<proteinExistence type="predicted"/>
<accession>A0ABU7BG66</accession>
<reference evidence="1 2" key="1">
    <citation type="submission" date="2021-07" db="EMBL/GenBank/DDBJ databases">
        <authorList>
            <person name="Palmer J.M."/>
        </authorList>
    </citation>
    <scope>NUCLEOTIDE SEQUENCE [LARGE SCALE GENOMIC DNA]</scope>
    <source>
        <strain evidence="1 2">AT_MEX2019</strain>
        <tissue evidence="1">Muscle</tissue>
    </source>
</reference>
<name>A0ABU7BG66_9TELE</name>
<evidence type="ECO:0000313" key="2">
    <source>
        <dbReference type="Proteomes" id="UP001345963"/>
    </source>
</evidence>
<gene>
    <name evidence="1" type="ORF">ATANTOWER_014204</name>
</gene>
<sequence length="114" mass="12507">MFLLALNVVTHGWGPNISHRSGGDSVIHTEVYIVGHTLSHGIDVLSMWLAQCIPVCSLKATGLLQLPVTIFSQFSLQVASEQGAYISSREKKRLLSHLPREGLALDMYESLTFA</sequence>
<dbReference type="Proteomes" id="UP001345963">
    <property type="component" value="Unassembled WGS sequence"/>
</dbReference>
<organism evidence="1 2">
    <name type="scientific">Ataeniobius toweri</name>
    <dbReference type="NCBI Taxonomy" id="208326"/>
    <lineage>
        <taxon>Eukaryota</taxon>
        <taxon>Metazoa</taxon>
        <taxon>Chordata</taxon>
        <taxon>Craniata</taxon>
        <taxon>Vertebrata</taxon>
        <taxon>Euteleostomi</taxon>
        <taxon>Actinopterygii</taxon>
        <taxon>Neopterygii</taxon>
        <taxon>Teleostei</taxon>
        <taxon>Neoteleostei</taxon>
        <taxon>Acanthomorphata</taxon>
        <taxon>Ovalentaria</taxon>
        <taxon>Atherinomorphae</taxon>
        <taxon>Cyprinodontiformes</taxon>
        <taxon>Goodeidae</taxon>
        <taxon>Ataeniobius</taxon>
    </lineage>
</organism>
<dbReference type="EMBL" id="JAHUTI010052138">
    <property type="protein sequence ID" value="MED6249446.1"/>
    <property type="molecule type" value="Genomic_DNA"/>
</dbReference>
<evidence type="ECO:0000313" key="1">
    <source>
        <dbReference type="EMBL" id="MED6249446.1"/>
    </source>
</evidence>
<keyword evidence="2" id="KW-1185">Reference proteome</keyword>
<comment type="caution">
    <text evidence="1">The sequence shown here is derived from an EMBL/GenBank/DDBJ whole genome shotgun (WGS) entry which is preliminary data.</text>
</comment>
<protein>
    <submittedName>
        <fullName evidence="1">Uncharacterized protein</fullName>
    </submittedName>
</protein>